<evidence type="ECO:0000256" key="3">
    <source>
        <dbReference type="ARBA" id="ARBA00022723"/>
    </source>
</evidence>
<evidence type="ECO:0000256" key="7">
    <source>
        <dbReference type="ARBA" id="ARBA00023145"/>
    </source>
</evidence>
<dbReference type="InterPro" id="IPR023828">
    <property type="entry name" value="Peptidase_S8_Ser-AS"/>
</dbReference>
<keyword evidence="4" id="KW-0378">Hydrolase</keyword>
<evidence type="ECO:0000256" key="5">
    <source>
        <dbReference type="ARBA" id="ARBA00022825"/>
    </source>
</evidence>
<dbReference type="GO" id="GO:0004252">
    <property type="term" value="F:serine-type endopeptidase activity"/>
    <property type="evidence" value="ECO:0007669"/>
    <property type="project" value="InterPro"/>
</dbReference>
<dbReference type="PROSITE" id="PS51892">
    <property type="entry name" value="SUBTILASE"/>
    <property type="match status" value="1"/>
</dbReference>
<protein>
    <submittedName>
        <fullName evidence="11">Subtilase family protein</fullName>
    </submittedName>
</protein>
<dbReference type="Proteomes" id="UP000182427">
    <property type="component" value="Chromosome I"/>
</dbReference>
<dbReference type="CDD" id="cd11377">
    <property type="entry name" value="Pro-peptidase_S53"/>
    <property type="match status" value="1"/>
</dbReference>
<comment type="cofactor">
    <cofactor evidence="1">
        <name>Ca(2+)</name>
        <dbReference type="ChEBI" id="CHEBI:29108"/>
    </cofactor>
</comment>
<keyword evidence="6" id="KW-0106">Calcium</keyword>
<dbReference type="InterPro" id="IPR030400">
    <property type="entry name" value="Sedolisin_dom"/>
</dbReference>
<evidence type="ECO:0000256" key="8">
    <source>
        <dbReference type="PROSITE-ProRule" id="PRU01240"/>
    </source>
</evidence>
<comment type="caution">
    <text evidence="8">Lacks conserved residue(s) required for the propagation of feature annotation.</text>
</comment>
<evidence type="ECO:0000256" key="1">
    <source>
        <dbReference type="ARBA" id="ARBA00001913"/>
    </source>
</evidence>
<keyword evidence="5" id="KW-0720">Serine protease</keyword>
<dbReference type="PROSITE" id="PS00138">
    <property type="entry name" value="SUBTILASE_SER"/>
    <property type="match status" value="1"/>
</dbReference>
<feature type="domain" description="Peptidase S53" evidence="10">
    <location>
        <begin position="225"/>
        <end position="638"/>
    </location>
</feature>
<dbReference type="InterPro" id="IPR036852">
    <property type="entry name" value="Peptidase_S8/S53_dom_sf"/>
</dbReference>
<dbReference type="PANTHER" id="PTHR14218:SF15">
    <property type="entry name" value="TRIPEPTIDYL-PEPTIDASE 1"/>
    <property type="match status" value="1"/>
</dbReference>
<evidence type="ECO:0000313" key="12">
    <source>
        <dbReference type="Proteomes" id="UP000182427"/>
    </source>
</evidence>
<keyword evidence="9" id="KW-0732">Signal</keyword>
<feature type="chain" id="PRO_5009242276" evidence="9">
    <location>
        <begin position="29"/>
        <end position="939"/>
    </location>
</feature>
<accession>A0A1G7PN73</accession>
<dbReference type="EMBL" id="LT629690">
    <property type="protein sequence ID" value="SDF87872.1"/>
    <property type="molecule type" value="Genomic_DNA"/>
</dbReference>
<dbReference type="GO" id="GO:0008240">
    <property type="term" value="F:tripeptidyl-peptidase activity"/>
    <property type="evidence" value="ECO:0007669"/>
    <property type="project" value="TreeGrafter"/>
</dbReference>
<dbReference type="InterPro" id="IPR000209">
    <property type="entry name" value="Peptidase_S8/S53_dom"/>
</dbReference>
<sequence length="939" mass="94658">MTHTSSLSLRSAVAAAALLAATMFPAFAGSQVVRRLSTLPSSSESRVSLPDTVSPRVKSASVTGHLSSDTQLSGMSLIFNLTDAQKADLTQLLADQQNPSSAQYHKWLTPQTYGQRFGLSDADLSIVKDWLTSKGFTVDDVAPSRNRIVFSGTAAAVEGAFTTTLQRFHRADQDYFENSTAISLPQSLAGVVSGITGISSYHIQPPVHTPQAIAPQYTDGSGAHYLVPWDFRQIFGMNTLINAGFNGSGIKIGVIGQSSVDSNQLTYFQQKTGQTVTLPTLVLVPNTGSSGQLSKGDEGESELDLEYASGSAPGAQVLFIYTGTSTATTNNGVFTALIYAVTNNLAPILTLSYGGCESSNASYASTVMEPVLAQASSQGQTILVSSGDTGPAECELSTNTTTTATQGLSVAYPASSPNVTAVGGTQLNSDASTYWSSSNNSYGGSAVGYMPETSWNDTVAYKSLSASGGGYSTVFGKPSWQTGTGVPTDGHRDVPDVAFPAAVEEHAYIICSVDAPCTTTAGFGSSAGGGGLIGGTSASTPNFAAMLAIVEQANGGGALGNINSKLYTLAAGSSASSVFHDITTGNNIVNCSGGSSGCSSTTLNTTGTMGYSAGTGYDMVTGLGSLDANGLSTALKASTGTGGKLTPTISLGAATTTPTSGSTDLLTVTISGSGTAPTGSIVLAVDGTTVTTFASASASNTYTYTVPTCTITTANNCVHSVTALYAGDTNYFSASATINLSVPTTSTATSGSIALTPAAATLTVTSGNTGTDVITIASTGFAGTVSFKATTSASLNACYNLPSVTVASNASATSTFTVYTATSNCTSASAQSLGTKIASSQPTRSPWQRGGVAVLAAGLVGAFFLRKRMRPASLLLLALFSVGAFSLSGCGGSSSSTSTTTGGSTTATGTYPLTITATGVPSNGATSISATTTVTLVVQ</sequence>
<keyword evidence="3" id="KW-0479">Metal-binding</keyword>
<dbReference type="SMART" id="SM00944">
    <property type="entry name" value="Pro-kuma_activ"/>
    <property type="match status" value="1"/>
</dbReference>
<dbReference type="Pfam" id="PF09286">
    <property type="entry name" value="Pro-kuma_activ"/>
    <property type="match status" value="1"/>
</dbReference>
<dbReference type="InterPro" id="IPR015366">
    <property type="entry name" value="S53_propep"/>
</dbReference>
<feature type="signal peptide" evidence="9">
    <location>
        <begin position="1"/>
        <end position="28"/>
    </location>
</feature>
<dbReference type="PANTHER" id="PTHR14218">
    <property type="entry name" value="PROTEASE S8 TRIPEPTIDYL PEPTIDASE I CLN2"/>
    <property type="match status" value="1"/>
</dbReference>
<keyword evidence="2" id="KW-0645">Protease</keyword>
<dbReference type="AlphaFoldDB" id="A0A1G7PN73"/>
<dbReference type="RefSeq" id="WP_156785189.1">
    <property type="nucleotide sequence ID" value="NZ_LT629690.1"/>
</dbReference>
<dbReference type="PROSITE" id="PS51695">
    <property type="entry name" value="SEDOLISIN"/>
    <property type="match status" value="1"/>
</dbReference>
<dbReference type="Pfam" id="PF00082">
    <property type="entry name" value="Peptidase_S8"/>
    <property type="match status" value="1"/>
</dbReference>
<comment type="similarity">
    <text evidence="8">Belongs to the peptidase S8 family.</text>
</comment>
<dbReference type="GO" id="GO:0046872">
    <property type="term" value="F:metal ion binding"/>
    <property type="evidence" value="ECO:0007669"/>
    <property type="project" value="UniProtKB-KW"/>
</dbReference>
<dbReference type="SUPFAM" id="SSF52743">
    <property type="entry name" value="Subtilisin-like"/>
    <property type="match status" value="1"/>
</dbReference>
<evidence type="ECO:0000256" key="4">
    <source>
        <dbReference type="ARBA" id="ARBA00022801"/>
    </source>
</evidence>
<gene>
    <name evidence="11" type="ORF">SAMN05444167_3574</name>
</gene>
<keyword evidence="12" id="KW-1185">Reference proteome</keyword>
<evidence type="ECO:0000256" key="9">
    <source>
        <dbReference type="SAM" id="SignalP"/>
    </source>
</evidence>
<dbReference type="CDD" id="cd04056">
    <property type="entry name" value="Peptidases_S53"/>
    <property type="match status" value="1"/>
</dbReference>
<dbReference type="InterPro" id="IPR050819">
    <property type="entry name" value="Tripeptidyl-peptidase_I"/>
</dbReference>
<dbReference type="SUPFAM" id="SSF54897">
    <property type="entry name" value="Protease propeptides/inhibitors"/>
    <property type="match status" value="1"/>
</dbReference>
<name>A0A1G7PN73_9BACT</name>
<evidence type="ECO:0000256" key="6">
    <source>
        <dbReference type="ARBA" id="ARBA00022837"/>
    </source>
</evidence>
<reference evidence="11 12" key="1">
    <citation type="submission" date="2016-10" db="EMBL/GenBank/DDBJ databases">
        <authorList>
            <person name="de Groot N.N."/>
        </authorList>
    </citation>
    <scope>NUCLEOTIDE SEQUENCE [LARGE SCALE GENOMIC DNA]</scope>
    <source>
        <strain evidence="11 12">GAS232</strain>
    </source>
</reference>
<dbReference type="GO" id="GO:0006508">
    <property type="term" value="P:proteolysis"/>
    <property type="evidence" value="ECO:0007669"/>
    <property type="project" value="UniProtKB-KW"/>
</dbReference>
<evidence type="ECO:0000256" key="2">
    <source>
        <dbReference type="ARBA" id="ARBA00022670"/>
    </source>
</evidence>
<proteinExistence type="inferred from homology"/>
<dbReference type="OrthoDB" id="127592at2"/>
<dbReference type="Gene3D" id="3.40.50.200">
    <property type="entry name" value="Peptidase S8/S53 domain"/>
    <property type="match status" value="1"/>
</dbReference>
<organism evidence="11 12">
    <name type="scientific">Terriglobus roseus</name>
    <dbReference type="NCBI Taxonomy" id="392734"/>
    <lineage>
        <taxon>Bacteria</taxon>
        <taxon>Pseudomonadati</taxon>
        <taxon>Acidobacteriota</taxon>
        <taxon>Terriglobia</taxon>
        <taxon>Terriglobales</taxon>
        <taxon>Acidobacteriaceae</taxon>
        <taxon>Terriglobus</taxon>
    </lineage>
</organism>
<evidence type="ECO:0000259" key="10">
    <source>
        <dbReference type="PROSITE" id="PS51695"/>
    </source>
</evidence>
<evidence type="ECO:0000313" key="11">
    <source>
        <dbReference type="EMBL" id="SDF87872.1"/>
    </source>
</evidence>
<keyword evidence="7" id="KW-0865">Zymogen</keyword>